<dbReference type="PANTHER" id="PTHR33593:SF1">
    <property type="entry name" value="DUF1442 FAMILY PROTEIN"/>
    <property type="match status" value="1"/>
</dbReference>
<gene>
    <name evidence="1" type="ORF">Cni_G18079</name>
</gene>
<proteinExistence type="predicted"/>
<dbReference type="Gene3D" id="3.40.50.150">
    <property type="entry name" value="Vaccinia Virus protein VP39"/>
    <property type="match status" value="1"/>
</dbReference>
<sequence>MIWSPQNAANAYLDALKLRSQHQNAAPSSSASAEPESNEFISALAAGIDAKLIVEVSPEASHSTVALAAAARTTGGRLVCILPEAGSLAASERVVRHSGLRDMVEFKIGDPHRLLPELENVDFSLVDCKNESYKDLLKLLDVNPARSVVVASHLEGGKEGLCGDCPGLKRMGRVRSMKNLMGEGMEVTTIIGDDELGRRHRRSFSDEEVIKKMMRRNGRPHRKSKWVKKVDEESGEEHIFRVPNC</sequence>
<dbReference type="EMBL" id="CP136894">
    <property type="protein sequence ID" value="WOL09326.1"/>
    <property type="molecule type" value="Genomic_DNA"/>
</dbReference>
<dbReference type="AlphaFoldDB" id="A0AAQ3KNU5"/>
<dbReference type="PANTHER" id="PTHR33593">
    <property type="entry name" value="DUF1442 FAMILY PROTEIN"/>
    <property type="match status" value="1"/>
</dbReference>
<protein>
    <submittedName>
        <fullName evidence="1">Uncharacterized protein</fullName>
    </submittedName>
</protein>
<dbReference type="InterPro" id="IPR009902">
    <property type="entry name" value="DUF1442"/>
</dbReference>
<accession>A0AAQ3KNU5</accession>
<evidence type="ECO:0000313" key="1">
    <source>
        <dbReference type="EMBL" id="WOL09326.1"/>
    </source>
</evidence>
<keyword evidence="2" id="KW-1185">Reference proteome</keyword>
<dbReference type="Proteomes" id="UP001327560">
    <property type="component" value="Chromosome 5"/>
</dbReference>
<dbReference type="Pfam" id="PF07279">
    <property type="entry name" value="DUF1442"/>
    <property type="match status" value="1"/>
</dbReference>
<dbReference type="InterPro" id="IPR029063">
    <property type="entry name" value="SAM-dependent_MTases_sf"/>
</dbReference>
<evidence type="ECO:0000313" key="2">
    <source>
        <dbReference type="Proteomes" id="UP001327560"/>
    </source>
</evidence>
<organism evidence="1 2">
    <name type="scientific">Canna indica</name>
    <name type="common">Indian-shot</name>
    <dbReference type="NCBI Taxonomy" id="4628"/>
    <lineage>
        <taxon>Eukaryota</taxon>
        <taxon>Viridiplantae</taxon>
        <taxon>Streptophyta</taxon>
        <taxon>Embryophyta</taxon>
        <taxon>Tracheophyta</taxon>
        <taxon>Spermatophyta</taxon>
        <taxon>Magnoliopsida</taxon>
        <taxon>Liliopsida</taxon>
        <taxon>Zingiberales</taxon>
        <taxon>Cannaceae</taxon>
        <taxon>Canna</taxon>
    </lineage>
</organism>
<reference evidence="1 2" key="1">
    <citation type="submission" date="2023-10" db="EMBL/GenBank/DDBJ databases">
        <title>Chromosome-scale genome assembly provides insights into flower coloration mechanisms of Canna indica.</title>
        <authorList>
            <person name="Li C."/>
        </authorList>
    </citation>
    <scope>NUCLEOTIDE SEQUENCE [LARGE SCALE GENOMIC DNA]</scope>
    <source>
        <tissue evidence="1">Flower</tissue>
    </source>
</reference>
<dbReference type="SUPFAM" id="SSF53335">
    <property type="entry name" value="S-adenosyl-L-methionine-dependent methyltransferases"/>
    <property type="match status" value="1"/>
</dbReference>
<name>A0AAQ3KNU5_9LILI</name>